<evidence type="ECO:0000313" key="1">
    <source>
        <dbReference type="EMBL" id="KKL24473.1"/>
    </source>
</evidence>
<sequence>MKERFITKNFHDSSLAIIDDANDIIAEYQAQGFSLTLRQLFYQFVARDLIPNTTRSYDRLGTIINDGRMAGLIDWLSIEDRTRERKRNSHWDNPKGVIESARDSYGIDMWSNQPYRVEVWIEKEALVGVIEHTCRALDVPFFACRGYVSQSEQWRAGVEFRNPDQHIVILHLGDHDPSGIDMTRDNFARLRMFSDDNVTVERIALNMDQIKKYNPPPNPAKVTDSRYETYLLAYGPESWELDALEPKTLTDLIIEKVINHRDDILYAERERQLANDMTKLDKIITNLKT</sequence>
<gene>
    <name evidence="1" type="ORF">LCGC14_2414970</name>
</gene>
<protein>
    <submittedName>
        <fullName evidence="1">Uncharacterized protein</fullName>
    </submittedName>
</protein>
<organism evidence="1">
    <name type="scientific">marine sediment metagenome</name>
    <dbReference type="NCBI Taxonomy" id="412755"/>
    <lineage>
        <taxon>unclassified sequences</taxon>
        <taxon>metagenomes</taxon>
        <taxon>ecological metagenomes</taxon>
    </lineage>
</organism>
<accession>A0A0F9EKR5</accession>
<dbReference type="EMBL" id="LAZR01036581">
    <property type="protein sequence ID" value="KKL24473.1"/>
    <property type="molecule type" value="Genomic_DNA"/>
</dbReference>
<comment type="caution">
    <text evidence="1">The sequence shown here is derived from an EMBL/GenBank/DDBJ whole genome shotgun (WGS) entry which is preliminary data.</text>
</comment>
<reference evidence="1" key="1">
    <citation type="journal article" date="2015" name="Nature">
        <title>Complex archaea that bridge the gap between prokaryotes and eukaryotes.</title>
        <authorList>
            <person name="Spang A."/>
            <person name="Saw J.H."/>
            <person name="Jorgensen S.L."/>
            <person name="Zaremba-Niedzwiedzka K."/>
            <person name="Martijn J."/>
            <person name="Lind A.E."/>
            <person name="van Eijk R."/>
            <person name="Schleper C."/>
            <person name="Guy L."/>
            <person name="Ettema T.J."/>
        </authorList>
    </citation>
    <scope>NUCLEOTIDE SEQUENCE</scope>
</reference>
<dbReference type="AlphaFoldDB" id="A0A0F9EKR5"/>
<proteinExistence type="predicted"/>
<name>A0A0F9EKR5_9ZZZZ</name>